<dbReference type="GO" id="GO:0005737">
    <property type="term" value="C:cytoplasm"/>
    <property type="evidence" value="ECO:0007669"/>
    <property type="project" value="UniProtKB-SubCell"/>
</dbReference>
<dbReference type="GO" id="GO:0044038">
    <property type="term" value="P:cell wall macromolecule biosynthetic process"/>
    <property type="evidence" value="ECO:0007669"/>
    <property type="project" value="InterPro"/>
</dbReference>
<comment type="subcellular location">
    <subcellularLocation>
        <location evidence="1">Cytoplasm</location>
    </subcellularLocation>
</comment>
<proteinExistence type="predicted"/>
<dbReference type="PROSITE" id="PS51191">
    <property type="entry name" value="FEMABX"/>
    <property type="match status" value="1"/>
</dbReference>
<keyword evidence="3" id="KW-1185">Reference proteome</keyword>
<evidence type="ECO:0000256" key="1">
    <source>
        <dbReference type="ARBA" id="ARBA00004496"/>
    </source>
</evidence>
<evidence type="ECO:0000313" key="3">
    <source>
        <dbReference type="Proteomes" id="UP000279909"/>
    </source>
</evidence>
<dbReference type="Gene3D" id="3.40.630.30">
    <property type="match status" value="1"/>
</dbReference>
<dbReference type="RefSeq" id="WP_122972513.1">
    <property type="nucleotide sequence ID" value="NZ_RHLQ01000028.1"/>
</dbReference>
<dbReference type="OrthoDB" id="5622654at2"/>
<dbReference type="AlphaFoldDB" id="A0A3M8H794"/>
<dbReference type="InterPro" id="IPR003447">
    <property type="entry name" value="FEMABX"/>
</dbReference>
<organism evidence="2 3">
    <name type="scientific">Lysinibacillus halotolerans</name>
    <dbReference type="NCBI Taxonomy" id="1368476"/>
    <lineage>
        <taxon>Bacteria</taxon>
        <taxon>Bacillati</taxon>
        <taxon>Bacillota</taxon>
        <taxon>Bacilli</taxon>
        <taxon>Bacillales</taxon>
        <taxon>Bacillaceae</taxon>
        <taxon>Lysinibacillus</taxon>
    </lineage>
</organism>
<dbReference type="InterPro" id="IPR016181">
    <property type="entry name" value="Acyl_CoA_acyltransferase"/>
</dbReference>
<comment type="caution">
    <text evidence="2">The sequence shown here is derived from an EMBL/GenBank/DDBJ whole genome shotgun (WGS) entry which is preliminary data.</text>
</comment>
<dbReference type="SUPFAM" id="SSF55729">
    <property type="entry name" value="Acyl-CoA N-acyltransferases (Nat)"/>
    <property type="match status" value="1"/>
</dbReference>
<sequence>MLQISRKYFALPFHHVYFQDKKYDSRFDPKLIRYTHLLKPTRQLQGQKTVHIHLQKEEKILLNSLSTHFRKGIQEIQENSWNVVIVDKVMDQEIHDFIQFYNSNRKRDKRRKLNRFDMQTLKLLREKGGLLISRLMDDRNETICYRAYVINGEMAMSLYDCNIEGRVEDFGNAFLIWENIKYFRRLGYKIYDFGDIKEESQLEHLKENYGGTIETVFSGVISKSFISNMLLQFRWWRGMKGPIYE</sequence>
<dbReference type="EMBL" id="RHLQ01000028">
    <property type="protein sequence ID" value="RNC98292.1"/>
    <property type="molecule type" value="Genomic_DNA"/>
</dbReference>
<gene>
    <name evidence="2" type="ORF">EC501_11855</name>
</gene>
<accession>A0A3M8H794</accession>
<reference evidence="2 3" key="1">
    <citation type="journal article" date="2014" name="Int. J. Syst. Evol. Microbiol.">
        <title>Lysinibacillus halotolerans sp. nov., isolated from saline-alkaline soil.</title>
        <authorList>
            <person name="Kong D."/>
            <person name="Wang Y."/>
            <person name="Zhao B."/>
            <person name="Li Y."/>
            <person name="Song J."/>
            <person name="Zhai Y."/>
            <person name="Zhang C."/>
            <person name="Wang H."/>
            <person name="Chen X."/>
            <person name="Zhao B."/>
            <person name="Ruan Z."/>
        </authorList>
    </citation>
    <scope>NUCLEOTIDE SEQUENCE [LARGE SCALE GENOMIC DNA]</scope>
    <source>
        <strain evidence="2 3">MCCC 1A12703</strain>
    </source>
</reference>
<dbReference type="Proteomes" id="UP000279909">
    <property type="component" value="Unassembled WGS sequence"/>
</dbReference>
<protein>
    <submittedName>
        <fullName evidence="2">Uncharacterized protein</fullName>
    </submittedName>
</protein>
<name>A0A3M8H794_9BACI</name>
<evidence type="ECO:0000313" key="2">
    <source>
        <dbReference type="EMBL" id="RNC98292.1"/>
    </source>
</evidence>
<dbReference type="GO" id="GO:0016755">
    <property type="term" value="F:aminoacyltransferase activity"/>
    <property type="evidence" value="ECO:0007669"/>
    <property type="project" value="InterPro"/>
</dbReference>